<dbReference type="InterPro" id="IPR050101">
    <property type="entry name" value="CinA"/>
</dbReference>
<dbReference type="OrthoDB" id="9801454at2"/>
<accession>A6GEL9</accession>
<proteinExistence type="predicted"/>
<protein>
    <submittedName>
        <fullName evidence="2">Molybdopterin binding domain protein</fullName>
    </submittedName>
</protein>
<dbReference type="AlphaFoldDB" id="A6GEL9"/>
<dbReference type="RefSeq" id="WP_006975159.1">
    <property type="nucleotide sequence ID" value="NZ_ABCS01000084.1"/>
</dbReference>
<evidence type="ECO:0000313" key="3">
    <source>
        <dbReference type="Proteomes" id="UP000005801"/>
    </source>
</evidence>
<gene>
    <name evidence="2" type="ORF">PPSIR1_15715</name>
</gene>
<feature type="domain" description="MoaB/Mog" evidence="1">
    <location>
        <begin position="14"/>
        <end position="158"/>
    </location>
</feature>
<comment type="caution">
    <text evidence="2">The sequence shown here is derived from an EMBL/GenBank/DDBJ whole genome shotgun (WGS) entry which is preliminary data.</text>
</comment>
<dbReference type="PANTHER" id="PTHR13939:SF0">
    <property type="entry name" value="NMN AMIDOHYDROLASE-LIKE PROTEIN YFAY"/>
    <property type="match status" value="1"/>
</dbReference>
<evidence type="ECO:0000313" key="2">
    <source>
        <dbReference type="EMBL" id="EDM75665.1"/>
    </source>
</evidence>
<dbReference type="Proteomes" id="UP000005801">
    <property type="component" value="Unassembled WGS sequence"/>
</dbReference>
<dbReference type="Pfam" id="PF00994">
    <property type="entry name" value="MoCF_biosynth"/>
    <property type="match status" value="1"/>
</dbReference>
<dbReference type="Gene3D" id="3.40.980.10">
    <property type="entry name" value="MoaB/Mog-like domain"/>
    <property type="match status" value="1"/>
</dbReference>
<organism evidence="2 3">
    <name type="scientific">Plesiocystis pacifica SIR-1</name>
    <dbReference type="NCBI Taxonomy" id="391625"/>
    <lineage>
        <taxon>Bacteria</taxon>
        <taxon>Pseudomonadati</taxon>
        <taxon>Myxococcota</taxon>
        <taxon>Polyangia</taxon>
        <taxon>Nannocystales</taxon>
        <taxon>Nannocystaceae</taxon>
        <taxon>Plesiocystis</taxon>
    </lineage>
</organism>
<dbReference type="InterPro" id="IPR056596">
    <property type="entry name" value="FLAD1_M"/>
</dbReference>
<dbReference type="Pfam" id="PF24102">
    <property type="entry name" value="FLAD1_M"/>
    <property type="match status" value="1"/>
</dbReference>
<keyword evidence="3" id="KW-1185">Reference proteome</keyword>
<dbReference type="InterPro" id="IPR001453">
    <property type="entry name" value="MoaB/Mog_dom"/>
</dbReference>
<dbReference type="EMBL" id="ABCS01000084">
    <property type="protein sequence ID" value="EDM75665.1"/>
    <property type="molecule type" value="Genomic_DNA"/>
</dbReference>
<dbReference type="eggNOG" id="COG1058">
    <property type="taxonomic scope" value="Bacteria"/>
</dbReference>
<dbReference type="PANTHER" id="PTHR13939">
    <property type="entry name" value="NICOTINAMIDE-NUCLEOTIDE AMIDOHYDROLASE PNCC"/>
    <property type="match status" value="1"/>
</dbReference>
<name>A6GEL9_9BACT</name>
<dbReference type="SMART" id="SM00852">
    <property type="entry name" value="MoCF_biosynth"/>
    <property type="match status" value="1"/>
</dbReference>
<sequence>MSAPERADERPTAAVLLIGNELLSGKIRDENGWFLSQLCRRRGMELREIAVVPDELDTIGEALLRLLALVPTVFTSGGVGPTHDDVTLEAIARATRRALVRNAEMEAILRKHYKGRSTEAAMAMADIPEGTELRALPGWPVMRLDIAEGEILGERAPQAHDARIYILPGIPPLLRAKVEALEALEDELPARRDWSLVELHTSFEESALAPMLDAVVAEFPDIEIGSYPQWIPDGSGQLRVRVKLTFEGAEAARAEAARKAVVAQLGPEHLILPATDPA</sequence>
<reference evidence="2 3" key="1">
    <citation type="submission" date="2007-06" db="EMBL/GenBank/DDBJ databases">
        <authorList>
            <person name="Shimkets L."/>
            <person name="Ferriera S."/>
            <person name="Johnson J."/>
            <person name="Kravitz S."/>
            <person name="Beeson K."/>
            <person name="Sutton G."/>
            <person name="Rogers Y.-H."/>
            <person name="Friedman R."/>
            <person name="Frazier M."/>
            <person name="Venter J.C."/>
        </authorList>
    </citation>
    <scope>NUCLEOTIDE SEQUENCE [LARGE SCALE GENOMIC DNA]</scope>
    <source>
        <strain evidence="2 3">SIR-1</strain>
    </source>
</reference>
<dbReference type="SUPFAM" id="SSF53218">
    <property type="entry name" value="Molybdenum cofactor biosynthesis proteins"/>
    <property type="match status" value="1"/>
</dbReference>
<dbReference type="STRING" id="391625.PPSIR1_15715"/>
<dbReference type="InterPro" id="IPR036425">
    <property type="entry name" value="MoaB/Mog-like_dom_sf"/>
</dbReference>
<evidence type="ECO:0000259" key="1">
    <source>
        <dbReference type="SMART" id="SM00852"/>
    </source>
</evidence>